<evidence type="ECO:0000256" key="1">
    <source>
        <dbReference type="SAM" id="MobiDB-lite"/>
    </source>
</evidence>
<comment type="caution">
    <text evidence="2">The sequence shown here is derived from an EMBL/GenBank/DDBJ whole genome shotgun (WGS) entry which is preliminary data.</text>
</comment>
<sequence length="66" mass="7024">MASAKKMVEYVVKHLTVIGYDLISTTTSIIFPPIMNSQLGSSGTPSHPKGNVTEGSSSRRKAMPTS</sequence>
<name>A0AAP0HLC1_9MAGN</name>
<feature type="compositionally biased region" description="Polar residues" evidence="1">
    <location>
        <begin position="35"/>
        <end position="45"/>
    </location>
</feature>
<reference evidence="2 3" key="1">
    <citation type="submission" date="2024-01" db="EMBL/GenBank/DDBJ databases">
        <title>Genome assemblies of Stephania.</title>
        <authorList>
            <person name="Yang L."/>
        </authorList>
    </citation>
    <scope>NUCLEOTIDE SEQUENCE [LARGE SCALE GENOMIC DNA]</scope>
    <source>
        <strain evidence="2">JXDWG</strain>
        <tissue evidence="2">Leaf</tissue>
    </source>
</reference>
<organism evidence="2 3">
    <name type="scientific">Stephania cephalantha</name>
    <dbReference type="NCBI Taxonomy" id="152367"/>
    <lineage>
        <taxon>Eukaryota</taxon>
        <taxon>Viridiplantae</taxon>
        <taxon>Streptophyta</taxon>
        <taxon>Embryophyta</taxon>
        <taxon>Tracheophyta</taxon>
        <taxon>Spermatophyta</taxon>
        <taxon>Magnoliopsida</taxon>
        <taxon>Ranunculales</taxon>
        <taxon>Menispermaceae</taxon>
        <taxon>Menispermoideae</taxon>
        <taxon>Cissampelideae</taxon>
        <taxon>Stephania</taxon>
    </lineage>
</organism>
<evidence type="ECO:0000313" key="3">
    <source>
        <dbReference type="Proteomes" id="UP001419268"/>
    </source>
</evidence>
<dbReference type="Proteomes" id="UP001419268">
    <property type="component" value="Unassembled WGS sequence"/>
</dbReference>
<proteinExistence type="predicted"/>
<dbReference type="AlphaFoldDB" id="A0AAP0HLC1"/>
<dbReference type="EMBL" id="JBBNAG010000012">
    <property type="protein sequence ID" value="KAK9088606.1"/>
    <property type="molecule type" value="Genomic_DNA"/>
</dbReference>
<keyword evidence="3" id="KW-1185">Reference proteome</keyword>
<accession>A0AAP0HLC1</accession>
<protein>
    <submittedName>
        <fullName evidence="2">Uncharacterized protein</fullName>
    </submittedName>
</protein>
<feature type="region of interest" description="Disordered" evidence="1">
    <location>
        <begin position="34"/>
        <end position="66"/>
    </location>
</feature>
<evidence type="ECO:0000313" key="2">
    <source>
        <dbReference type="EMBL" id="KAK9088606.1"/>
    </source>
</evidence>
<gene>
    <name evidence="2" type="ORF">Scep_027688</name>
</gene>